<comment type="caution">
    <text evidence="2">The sequence shown here is derived from an EMBL/GenBank/DDBJ whole genome shotgun (WGS) entry which is preliminary data.</text>
</comment>
<evidence type="ECO:0000313" key="2">
    <source>
        <dbReference type="EMBL" id="GMR57785.1"/>
    </source>
</evidence>
<feature type="domain" description="F-box" evidence="1">
    <location>
        <begin position="64"/>
        <end position="91"/>
    </location>
</feature>
<dbReference type="InterPro" id="IPR001810">
    <property type="entry name" value="F-box_dom"/>
</dbReference>
<sequence length="151" mass="17749">DRTGGLVEEMKRMEERARGRRVPSKRVAGDRDRNELIYLIEKMKRFEYILDRAPHRPIKVYCDYFPLLSLPDELITHVLSFLSIEDRMKARVNKKMDAIELASKYSLKKLTIGELAEGMSGMRKFANKFLPYNLYRNEQSIMLRRGISCSD</sequence>
<gene>
    <name evidence="2" type="ORF">PMAYCL1PPCAC_27980</name>
</gene>
<keyword evidence="3" id="KW-1185">Reference proteome</keyword>
<reference evidence="3" key="1">
    <citation type="submission" date="2022-10" db="EMBL/GenBank/DDBJ databases">
        <title>Genome assembly of Pristionchus species.</title>
        <authorList>
            <person name="Yoshida K."/>
            <person name="Sommer R.J."/>
        </authorList>
    </citation>
    <scope>NUCLEOTIDE SEQUENCE [LARGE SCALE GENOMIC DNA]</scope>
    <source>
        <strain evidence="3">RS5460</strain>
    </source>
</reference>
<feature type="non-terminal residue" evidence="2">
    <location>
        <position position="1"/>
    </location>
</feature>
<organism evidence="2 3">
    <name type="scientific">Pristionchus mayeri</name>
    <dbReference type="NCBI Taxonomy" id="1317129"/>
    <lineage>
        <taxon>Eukaryota</taxon>
        <taxon>Metazoa</taxon>
        <taxon>Ecdysozoa</taxon>
        <taxon>Nematoda</taxon>
        <taxon>Chromadorea</taxon>
        <taxon>Rhabditida</taxon>
        <taxon>Rhabditina</taxon>
        <taxon>Diplogasteromorpha</taxon>
        <taxon>Diplogasteroidea</taxon>
        <taxon>Neodiplogasteridae</taxon>
        <taxon>Pristionchus</taxon>
    </lineage>
</organism>
<evidence type="ECO:0000259" key="1">
    <source>
        <dbReference type="PROSITE" id="PS50181"/>
    </source>
</evidence>
<dbReference type="AlphaFoldDB" id="A0AAN5D827"/>
<dbReference type="CDD" id="cd09917">
    <property type="entry name" value="F-box_SF"/>
    <property type="match status" value="1"/>
</dbReference>
<dbReference type="PROSITE" id="PS50181">
    <property type="entry name" value="FBOX"/>
    <property type="match status" value="1"/>
</dbReference>
<accession>A0AAN5D827</accession>
<protein>
    <recommendedName>
        <fullName evidence="1">F-box domain-containing protein</fullName>
    </recommendedName>
</protein>
<dbReference type="EMBL" id="BTRK01000006">
    <property type="protein sequence ID" value="GMR57785.1"/>
    <property type="molecule type" value="Genomic_DNA"/>
</dbReference>
<evidence type="ECO:0000313" key="3">
    <source>
        <dbReference type="Proteomes" id="UP001328107"/>
    </source>
</evidence>
<feature type="non-terminal residue" evidence="2">
    <location>
        <position position="151"/>
    </location>
</feature>
<dbReference type="Pfam" id="PF00646">
    <property type="entry name" value="F-box"/>
    <property type="match status" value="1"/>
</dbReference>
<proteinExistence type="predicted"/>
<dbReference type="InterPro" id="IPR036047">
    <property type="entry name" value="F-box-like_dom_sf"/>
</dbReference>
<name>A0AAN5D827_9BILA</name>
<dbReference type="Proteomes" id="UP001328107">
    <property type="component" value="Unassembled WGS sequence"/>
</dbReference>
<dbReference type="SUPFAM" id="SSF81383">
    <property type="entry name" value="F-box domain"/>
    <property type="match status" value="1"/>
</dbReference>